<comment type="caution">
    <text evidence="2">The sequence shown here is derived from an EMBL/GenBank/DDBJ whole genome shotgun (WGS) entry which is preliminary data.</text>
</comment>
<gene>
    <name evidence="2" type="ORF">ICC18_14155</name>
</gene>
<dbReference type="EMBL" id="JACVVD010000004">
    <property type="protein sequence ID" value="MBD0381264.1"/>
    <property type="molecule type" value="Genomic_DNA"/>
</dbReference>
<accession>A0A926QKA1</accession>
<reference evidence="2" key="1">
    <citation type="submission" date="2020-09" db="EMBL/GenBank/DDBJ databases">
        <title>Draft Genome Sequence of Paenibacillus sp. WST5.</title>
        <authorList>
            <person name="Bao Z."/>
        </authorList>
    </citation>
    <scope>NUCLEOTIDE SEQUENCE</scope>
    <source>
        <strain evidence="2">WST5</strain>
    </source>
</reference>
<keyword evidence="1" id="KW-1133">Transmembrane helix</keyword>
<dbReference type="AlphaFoldDB" id="A0A926QKA1"/>
<evidence type="ECO:0000313" key="2">
    <source>
        <dbReference type="EMBL" id="MBD0381264.1"/>
    </source>
</evidence>
<dbReference type="RefSeq" id="WP_188175054.1">
    <property type="nucleotide sequence ID" value="NZ_JACVVD010000004.1"/>
</dbReference>
<keyword evidence="3" id="KW-1185">Reference proteome</keyword>
<name>A0A926QKA1_9BACL</name>
<keyword evidence="1" id="KW-0472">Membrane</keyword>
<organism evidence="2 3">
    <name type="scientific">Paenibacillus sedimenti</name>
    <dbReference type="NCBI Taxonomy" id="2770274"/>
    <lineage>
        <taxon>Bacteria</taxon>
        <taxon>Bacillati</taxon>
        <taxon>Bacillota</taxon>
        <taxon>Bacilli</taxon>
        <taxon>Bacillales</taxon>
        <taxon>Paenibacillaceae</taxon>
        <taxon>Paenibacillus</taxon>
    </lineage>
</organism>
<evidence type="ECO:0000256" key="1">
    <source>
        <dbReference type="SAM" id="Phobius"/>
    </source>
</evidence>
<feature type="transmembrane region" description="Helical" evidence="1">
    <location>
        <begin position="33"/>
        <end position="49"/>
    </location>
</feature>
<sequence length="50" mass="6121">MSFDWNKKRFMGEEPIRRRRTWRDLLHEHPKETVGLFLLAVALLVWWGVV</sequence>
<protein>
    <submittedName>
        <fullName evidence="2">Uncharacterized protein</fullName>
    </submittedName>
</protein>
<evidence type="ECO:0000313" key="3">
    <source>
        <dbReference type="Proteomes" id="UP000650466"/>
    </source>
</evidence>
<proteinExistence type="predicted"/>
<dbReference type="Proteomes" id="UP000650466">
    <property type="component" value="Unassembled WGS sequence"/>
</dbReference>
<keyword evidence="1" id="KW-0812">Transmembrane</keyword>